<dbReference type="InterPro" id="IPR036971">
    <property type="entry name" value="PDEase_catalytic_dom_sf"/>
</dbReference>
<dbReference type="CDD" id="cd00077">
    <property type="entry name" value="HDc"/>
    <property type="match status" value="1"/>
</dbReference>
<organism evidence="11 12">
    <name type="scientific">Sus scrofa</name>
    <name type="common">Pig</name>
    <dbReference type="NCBI Taxonomy" id="9823"/>
    <lineage>
        <taxon>Eukaryota</taxon>
        <taxon>Metazoa</taxon>
        <taxon>Chordata</taxon>
        <taxon>Craniata</taxon>
        <taxon>Vertebrata</taxon>
        <taxon>Euteleostomi</taxon>
        <taxon>Mammalia</taxon>
        <taxon>Eutheria</taxon>
        <taxon>Laurasiatheria</taxon>
        <taxon>Artiodactyla</taxon>
        <taxon>Suina</taxon>
        <taxon>Suidae</taxon>
        <taxon>Sus</taxon>
    </lineage>
</organism>
<dbReference type="SMART" id="SM00065">
    <property type="entry name" value="GAF"/>
    <property type="match status" value="2"/>
</dbReference>
<dbReference type="FunFam" id="3.30.450.40:FF:000014">
    <property type="entry name" value="Phosphodiesterase"/>
    <property type="match status" value="1"/>
</dbReference>
<evidence type="ECO:0000313" key="12">
    <source>
        <dbReference type="Proteomes" id="UP000694726"/>
    </source>
</evidence>
<dbReference type="InterPro" id="IPR023174">
    <property type="entry name" value="PDEase_CS"/>
</dbReference>
<dbReference type="Proteomes" id="UP000694724">
    <property type="component" value="Unplaced"/>
</dbReference>
<evidence type="ECO:0000256" key="6">
    <source>
        <dbReference type="PIRSR" id="PIRSR623088-3"/>
    </source>
</evidence>
<name>A0A8D0QBS7_PIG</name>
<accession>A0A8D0QBS7</accession>
<dbReference type="PRINTS" id="PR00387">
    <property type="entry name" value="PDIESTERASE1"/>
</dbReference>
<dbReference type="Ensembl" id="ENSSSCT00015109693.1">
    <property type="protein sequence ID" value="ENSSSCP00015046699.1"/>
    <property type="gene ID" value="ENSSSCG00015080129.1"/>
</dbReference>
<evidence type="ECO:0000313" key="11">
    <source>
        <dbReference type="Ensembl" id="ENSSSCP00015046699.1"/>
    </source>
</evidence>
<evidence type="ECO:0000256" key="1">
    <source>
        <dbReference type="ARBA" id="ARBA00022535"/>
    </source>
</evidence>
<feature type="binding site" evidence="5">
    <location>
        <position position="860"/>
    </location>
    <ligand>
        <name>AMP</name>
        <dbReference type="ChEBI" id="CHEBI:456215"/>
    </ligand>
</feature>
<evidence type="ECO:0000256" key="9">
    <source>
        <dbReference type="SAM" id="SignalP"/>
    </source>
</evidence>
<dbReference type="Gene3D" id="1.10.1300.10">
    <property type="entry name" value="3'5'-cyclic nucleotide phosphodiesterase, catalytic domain"/>
    <property type="match status" value="1"/>
</dbReference>
<dbReference type="InterPro" id="IPR029016">
    <property type="entry name" value="GAF-like_dom_sf"/>
</dbReference>
<dbReference type="InterPro" id="IPR023088">
    <property type="entry name" value="PDEase"/>
</dbReference>
<feature type="binding site" evidence="6">
    <location>
        <position position="657"/>
    </location>
    <ligand>
        <name>Zn(2+)</name>
        <dbReference type="ChEBI" id="CHEBI:29105"/>
        <label>1</label>
    </ligand>
</feature>
<dbReference type="AlphaFoldDB" id="A0A8D0QBS7"/>
<sequence>MVLVLHHILIAVVQFLRRGQQVFLKPDEPPPPPPPPQPCADSLQDALLNLGSVLDVAGLQRAVKEALSAVLPRVETVYTYLRDGESRLVCEEPCHELPQEGKVREAVISRKRVGCNGLSPSDLQGRPLARLVAPLAPDTQVLVIPLVDEEAGALAAVVLVHCGQLSDSDEWSLQAVEKHTLVALKRVQALQQRGPGAAPEAAQKPPEGVAGDQKGGVGYTDQDRKILQLCGELYDLDASSLQLKVLQYLQQETQASRCCLLLVSEDNLQLSCKVIGDKVLQEETSFPLTTGRLGQVVEDKKSIQLQDLTSEDVQQLQSMLGCELQAMLCVPVISRATDQVVALACAFNKLGGDLFTDQDEHVIQHCFHYTSTVLTSTLAFQKEQKLKCECQALLQVAKNLFTHLDDVSVLLQEIITEARNLSNAEICSVFLLDQNELVAKVFDGGVVDDESYEIRIPADQGIAGHVATTGQILNIPDAYAHPLFYRGVDDSTGFRTRNILCFPIKNENQEVIGVAELVNKINGPWFSKFDEDLATAFSIYCGISIAHSLLYKKVNEAQYRSHLANEMMMYHMKVSDDEYTKLLHDGIQPVAAIDTNFASFTYTPRSLPEDDTSMAILSMLQDMNFINNYKIDCPTLARFCLMVKKGYRDPPYHNWMHAFSVSHFCYLLYKNLELTNYLEDIEIFALFISCMCHDLDHRGTNNSFQVASKSVLAALYSSEGSVMERHHFAQAIAILNTHGCNIFDHFSRKVMGSGVGVGQWDLGAGLRWEKERGAQPWGLLSLGEGAGRLARGPDTAHTPLPPAQDYQRMLDLMRDIILATDLAHHLRIFKDLQKMAEVGYDRTNKQHHSLLLCLLMTSCDLSDQTKGWKTTRKIAELIYKEFFSQGDLEKAMGNRPMEMMDREKAYIPELQISFMEHIAMPIYKLLQDLFPKAAELYERVASNREHWTKVSHKFTIRGLPSNNSLDFLDEEYEMHELGSARAPVNGCCSLDAE</sequence>
<dbReference type="EC" id="3.1.4.-" evidence="7"/>
<dbReference type="FunFam" id="1.10.1300.10:FF:000027">
    <property type="entry name" value="Uncharacterized protein"/>
    <property type="match status" value="1"/>
</dbReference>
<proteinExistence type="inferred from homology"/>
<dbReference type="Proteomes" id="UP000694728">
    <property type="component" value="Unplaced"/>
</dbReference>
<evidence type="ECO:0000256" key="5">
    <source>
        <dbReference type="PIRSR" id="PIRSR623088-2"/>
    </source>
</evidence>
<dbReference type="Gene3D" id="3.30.450.40">
    <property type="match status" value="2"/>
</dbReference>
<dbReference type="PROSITE" id="PS00126">
    <property type="entry name" value="PDEASE_I_1"/>
    <property type="match status" value="1"/>
</dbReference>
<evidence type="ECO:0000256" key="8">
    <source>
        <dbReference type="SAM" id="MobiDB-lite"/>
    </source>
</evidence>
<feature type="binding site" evidence="6">
    <location>
        <position position="694"/>
    </location>
    <ligand>
        <name>Zn(2+)</name>
        <dbReference type="ChEBI" id="CHEBI:29105"/>
        <label>1</label>
    </ligand>
</feature>
<dbReference type="InterPro" id="IPR003607">
    <property type="entry name" value="HD/PDEase_dom"/>
</dbReference>
<dbReference type="SUPFAM" id="SSF109604">
    <property type="entry name" value="HD-domain/PDEase-like"/>
    <property type="match status" value="1"/>
</dbReference>
<dbReference type="Ensembl" id="ENSSSCT00045017569.1">
    <property type="protein sequence ID" value="ENSSSCP00045012092.1"/>
    <property type="gene ID" value="ENSSSCG00045009089.1"/>
</dbReference>
<feature type="region of interest" description="Disordered" evidence="8">
    <location>
        <begin position="194"/>
        <end position="216"/>
    </location>
</feature>
<keyword evidence="1" id="KW-0140">cGMP</keyword>
<evidence type="ECO:0000256" key="3">
    <source>
        <dbReference type="ARBA" id="ARBA00022801"/>
    </source>
</evidence>
<dbReference type="Ensembl" id="ENSSSCT00055060126.1">
    <property type="protein sequence ID" value="ENSSSCP00055048181.1"/>
    <property type="gene ID" value="ENSSSCG00055029651.1"/>
</dbReference>
<feature type="active site" description="Proton donor" evidence="4">
    <location>
        <position position="653"/>
    </location>
</feature>
<dbReference type="PANTHER" id="PTHR11347">
    <property type="entry name" value="CYCLIC NUCLEOTIDE PHOSPHODIESTERASE"/>
    <property type="match status" value="1"/>
</dbReference>
<feature type="binding site" evidence="5">
    <location>
        <begin position="653"/>
        <end position="657"/>
    </location>
    <ligand>
        <name>AMP</name>
        <dbReference type="ChEBI" id="CHEBI:456215"/>
    </ligand>
</feature>
<keyword evidence="9" id="KW-0732">Signal</keyword>
<keyword evidence="2 6" id="KW-0479">Metal-binding</keyword>
<dbReference type="Pfam" id="PF00233">
    <property type="entry name" value="PDEase_I"/>
    <property type="match status" value="2"/>
</dbReference>
<feature type="domain" description="PDEase" evidence="10">
    <location>
        <begin position="575"/>
        <end position="954"/>
    </location>
</feature>
<dbReference type="GO" id="GO:0007165">
    <property type="term" value="P:signal transduction"/>
    <property type="evidence" value="ECO:0007669"/>
    <property type="project" value="InterPro"/>
</dbReference>
<feature type="binding site" evidence="6">
    <location>
        <position position="860"/>
    </location>
    <ligand>
        <name>Zn(2+)</name>
        <dbReference type="ChEBI" id="CHEBI:29105"/>
        <label>1</label>
    </ligand>
</feature>
<feature type="binding site" evidence="6">
    <location>
        <position position="693"/>
    </location>
    <ligand>
        <name>Zn(2+)</name>
        <dbReference type="ChEBI" id="CHEBI:29105"/>
        <label>1</label>
    </ligand>
</feature>
<evidence type="ECO:0000256" key="4">
    <source>
        <dbReference type="PIRSR" id="PIRSR623088-1"/>
    </source>
</evidence>
<dbReference type="GO" id="GO:0004114">
    <property type="term" value="F:3',5'-cyclic-nucleotide phosphodiesterase activity"/>
    <property type="evidence" value="ECO:0007669"/>
    <property type="project" value="InterPro"/>
</dbReference>
<feature type="signal peptide" evidence="9">
    <location>
        <begin position="1"/>
        <end position="21"/>
    </location>
</feature>
<evidence type="ECO:0000259" key="10">
    <source>
        <dbReference type="PROSITE" id="PS51845"/>
    </source>
</evidence>
<dbReference type="Proteomes" id="UP000694727">
    <property type="component" value="Unplaced"/>
</dbReference>
<dbReference type="GO" id="GO:0046872">
    <property type="term" value="F:metal ion binding"/>
    <property type="evidence" value="ECO:0007669"/>
    <property type="project" value="UniProtKB-KW"/>
</dbReference>
<feature type="binding site" evidence="5">
    <location>
        <position position="911"/>
    </location>
    <ligand>
        <name>AMP</name>
        <dbReference type="ChEBI" id="CHEBI:456215"/>
    </ligand>
</feature>
<comment type="cofactor">
    <cofactor evidence="7">
        <name>a divalent metal cation</name>
        <dbReference type="ChEBI" id="CHEBI:60240"/>
    </cofactor>
    <text evidence="7">Binds 2 divalent metal cations per subunit. Site 1 may preferentially bind zinc ions, while site 2 has a preference for magnesium and/or manganese ions.</text>
</comment>
<feature type="binding site" evidence="6">
    <location>
        <position position="694"/>
    </location>
    <ligand>
        <name>Zn(2+)</name>
        <dbReference type="ChEBI" id="CHEBI:29105"/>
        <label>2</label>
    </ligand>
</feature>
<dbReference type="SMART" id="SM00471">
    <property type="entry name" value="HDc"/>
    <property type="match status" value="1"/>
</dbReference>
<dbReference type="InterPro" id="IPR002073">
    <property type="entry name" value="PDEase_catalytic_dom"/>
</dbReference>
<evidence type="ECO:0000256" key="2">
    <source>
        <dbReference type="ARBA" id="ARBA00022723"/>
    </source>
</evidence>
<dbReference type="SUPFAM" id="SSF55781">
    <property type="entry name" value="GAF domain-like"/>
    <property type="match status" value="3"/>
</dbReference>
<keyword evidence="3 7" id="KW-0378">Hydrolase</keyword>
<dbReference type="Pfam" id="PF01590">
    <property type="entry name" value="GAF"/>
    <property type="match status" value="2"/>
</dbReference>
<feature type="binding site" evidence="5">
    <location>
        <position position="694"/>
    </location>
    <ligand>
        <name>AMP</name>
        <dbReference type="ChEBI" id="CHEBI:456215"/>
    </ligand>
</feature>
<dbReference type="Proteomes" id="UP000694726">
    <property type="component" value="Unplaced"/>
</dbReference>
<reference evidence="11" key="1">
    <citation type="submission" date="2025-05" db="UniProtKB">
        <authorList>
            <consortium name="Ensembl"/>
        </authorList>
    </citation>
    <scope>IDENTIFICATION</scope>
</reference>
<dbReference type="PROSITE" id="PS51845">
    <property type="entry name" value="PDEASE_I_2"/>
    <property type="match status" value="1"/>
</dbReference>
<dbReference type="FunFam" id="3.30.450.40:FF:000007">
    <property type="entry name" value="Phosphodiesterase"/>
    <property type="match status" value="1"/>
</dbReference>
<comment type="similarity">
    <text evidence="7">Belongs to the cyclic nucleotide phosphodiesterase family.</text>
</comment>
<evidence type="ECO:0000256" key="7">
    <source>
        <dbReference type="RuleBase" id="RU363067"/>
    </source>
</evidence>
<feature type="chain" id="PRO_5044683749" description="Phosphodiesterase" evidence="9">
    <location>
        <begin position="22"/>
        <end position="993"/>
    </location>
</feature>
<protein>
    <recommendedName>
        <fullName evidence="7">Phosphodiesterase</fullName>
        <ecNumber evidence="7">3.1.4.-</ecNumber>
    </recommendedName>
</protein>
<gene>
    <name evidence="11" type="primary">PDE2A</name>
</gene>
<dbReference type="Ensembl" id="ENSSSCT00025014860.1">
    <property type="protein sequence ID" value="ENSSSCP00025005766.1"/>
    <property type="gene ID" value="ENSSSCG00025010184.1"/>
</dbReference>
<dbReference type="InterPro" id="IPR003018">
    <property type="entry name" value="GAF"/>
</dbReference>